<proteinExistence type="predicted"/>
<comment type="caution">
    <text evidence="2">The sequence shown here is derived from an EMBL/GenBank/DDBJ whole genome shotgun (WGS) entry which is preliminary data.</text>
</comment>
<evidence type="ECO:0000313" key="3">
    <source>
        <dbReference type="Proteomes" id="UP001210211"/>
    </source>
</evidence>
<dbReference type="AlphaFoldDB" id="A0AAD6A1H3"/>
<protein>
    <recommendedName>
        <fullName evidence="1">Aminotransferase-like plant mobile domain-containing protein</fullName>
    </recommendedName>
</protein>
<organism evidence="2 3">
    <name type="scientific">Rhynchospora tenuis</name>
    <dbReference type="NCBI Taxonomy" id="198213"/>
    <lineage>
        <taxon>Eukaryota</taxon>
        <taxon>Viridiplantae</taxon>
        <taxon>Streptophyta</taxon>
        <taxon>Embryophyta</taxon>
        <taxon>Tracheophyta</taxon>
        <taxon>Spermatophyta</taxon>
        <taxon>Magnoliopsida</taxon>
        <taxon>Liliopsida</taxon>
        <taxon>Poales</taxon>
        <taxon>Cyperaceae</taxon>
        <taxon>Cyperoideae</taxon>
        <taxon>Rhynchosporeae</taxon>
        <taxon>Rhynchospora</taxon>
    </lineage>
</organism>
<keyword evidence="3" id="KW-1185">Reference proteome</keyword>
<evidence type="ECO:0000313" key="2">
    <source>
        <dbReference type="EMBL" id="KAJ3707989.1"/>
    </source>
</evidence>
<dbReference type="GO" id="GO:0010073">
    <property type="term" value="P:meristem maintenance"/>
    <property type="evidence" value="ECO:0007669"/>
    <property type="project" value="InterPro"/>
</dbReference>
<evidence type="ECO:0000259" key="1">
    <source>
        <dbReference type="Pfam" id="PF10536"/>
    </source>
</evidence>
<dbReference type="Pfam" id="PF10536">
    <property type="entry name" value="PMD"/>
    <property type="match status" value="1"/>
</dbReference>
<dbReference type="PANTHER" id="PTHR46033">
    <property type="entry name" value="PROTEIN MAIN-LIKE 2"/>
    <property type="match status" value="1"/>
</dbReference>
<sequence>MGSLLYLQASHRSQGVLTGNLQRPLVTSGQIEGLPWDDRYKTYVTMAGLNHVNRIGRVYHDNALINALVERWRQETHTFHLPVGEMTITLEDVAVLLGLRVDGEALCPPRDLDWPCVVEELLGNVDLTTFRKGSRSPRIRISWLRNCFSYCPPDADESTVQKYARAYLLMLVGTVLFPDHFGDSISARYLPLFKDFNKSGSYSWGSGVLAFLYRELCSATKTEKRQIGGPIILLQMWSWERFPFWQPERAQSYRAAVLGCVDIDQRPPLGYRWSGCLVTGKPLAAYRNEINILDETMVNWMPYVGLRYSLPEICYESAQLWRTTAPLLHFWTVEMYNPERVSRQFGFYQTIPPFLRCTDEALHGIKRGNSDGWLTKYATYVNAWGDRWNLLLADQRPFDIAMHNAYMQWYSGATILHLREPNTYVMRDRIREMLGGGGRALGRCFQFFPGTTPEDPCEHDAPGMFAPPDGKMKYMLLDEDEQGESSCPGAKRDHIFTSIKTAKRSAKRSKRF</sequence>
<dbReference type="InterPro" id="IPR044824">
    <property type="entry name" value="MAIN-like"/>
</dbReference>
<gene>
    <name evidence="2" type="ORF">LUZ61_011694</name>
</gene>
<dbReference type="PANTHER" id="PTHR46033:SF53">
    <property type="entry name" value="OS01G0531200 PROTEIN"/>
    <property type="match status" value="1"/>
</dbReference>
<feature type="domain" description="Aminotransferase-like plant mobile" evidence="1">
    <location>
        <begin position="53"/>
        <end position="410"/>
    </location>
</feature>
<dbReference type="EMBL" id="JAMRDG010000001">
    <property type="protein sequence ID" value="KAJ3707989.1"/>
    <property type="molecule type" value="Genomic_DNA"/>
</dbReference>
<name>A0AAD6A1H3_9POAL</name>
<dbReference type="InterPro" id="IPR019557">
    <property type="entry name" value="AminoTfrase-like_pln_mobile"/>
</dbReference>
<dbReference type="Proteomes" id="UP001210211">
    <property type="component" value="Unassembled WGS sequence"/>
</dbReference>
<reference evidence="2 3" key="1">
    <citation type="journal article" date="2022" name="Cell">
        <title>Repeat-based holocentromeres influence genome architecture and karyotype evolution.</title>
        <authorList>
            <person name="Hofstatter P.G."/>
            <person name="Thangavel G."/>
            <person name="Lux T."/>
            <person name="Neumann P."/>
            <person name="Vondrak T."/>
            <person name="Novak P."/>
            <person name="Zhang M."/>
            <person name="Costa L."/>
            <person name="Castellani M."/>
            <person name="Scott A."/>
            <person name="Toegelov H."/>
            <person name="Fuchs J."/>
            <person name="Mata-Sucre Y."/>
            <person name="Dias Y."/>
            <person name="Vanzela A.L.L."/>
            <person name="Huettel B."/>
            <person name="Almeida C.C.S."/>
            <person name="Simkova H."/>
            <person name="Souza G."/>
            <person name="Pedrosa-Harand A."/>
            <person name="Macas J."/>
            <person name="Mayer K.F.X."/>
            <person name="Houben A."/>
            <person name="Marques A."/>
        </authorList>
    </citation>
    <scope>NUCLEOTIDE SEQUENCE [LARGE SCALE GENOMIC DNA]</scope>
    <source>
        <strain evidence="2">RhyTen1mFocal</strain>
    </source>
</reference>
<accession>A0AAD6A1H3</accession>